<reference evidence="1" key="1">
    <citation type="submission" date="2020-07" db="EMBL/GenBank/DDBJ databases">
        <title>Highly diverse flavobacterial phages as mortality factor during North Sea spring blooms.</title>
        <authorList>
            <person name="Bartlau N."/>
            <person name="Wichels A."/>
            <person name="Krohne G."/>
            <person name="Adriaenssens E.M."/>
            <person name="Heins A."/>
            <person name="Fuchs B.M."/>
            <person name="Amann R."/>
            <person name="Moraru C."/>
        </authorList>
    </citation>
    <scope>NUCLEOTIDE SEQUENCE</scope>
</reference>
<organism evidence="1 2">
    <name type="scientific">Winogradskyella phage Peternella_1</name>
    <dbReference type="NCBI Taxonomy" id="2745699"/>
    <lineage>
        <taxon>Viruses</taxon>
        <taxon>Duplodnaviria</taxon>
        <taxon>Heunggongvirae</taxon>
        <taxon>Uroviricota</taxon>
        <taxon>Caudoviricetes</taxon>
        <taxon>Winoviridae</taxon>
        <taxon>Peternellavirus</taxon>
        <taxon>Peternellavirus peternella</taxon>
    </lineage>
</organism>
<dbReference type="EMBL" id="MT732475">
    <property type="protein sequence ID" value="QQV91570.1"/>
    <property type="molecule type" value="Genomic_DNA"/>
</dbReference>
<proteinExistence type="predicted"/>
<dbReference type="InterPro" id="IPR009279">
    <property type="entry name" value="Portal_Mu"/>
</dbReference>
<sequence length="426" mass="48175">MKLPKPLHNLVSKYVFNNTHESTLRVVAATKSGNNYASGKITREAETMAAKSLKDWKQAIQLATDPDEPNRMLLDRLYKNLKLDSHLVALFENRTEPVQGAPFRLVDESGNEDEDAKQLLEAMWFIDFIGMCMNSKWEGTKVVELYELDEELYLKDIEEIPMGYVIPSTGIITKEEGGTEGWSYKEGVFADNYIQIGKDDFLGLLAQLAPLVLGKKLGFGSWLDYIEKYGVPPIFAITDREDQQRMDQLFEALLNFKSNNFMVGRGQETFEVGKDAGGGNVDIFDKIIERYNSELSKRVNGATGTTDEKSHVGAAQVHADILATKHKLDKFFVKVIINDQLIPRLVKLSPVYAPLERLRFEWDDTESLTLKELLDTIKDLSQYYDFDIKELENRTGLPIIGVKQTAAPITEPQPADPKKKSLKKVV</sequence>
<name>A0A8E5E9W3_9CAUD</name>
<protein>
    <submittedName>
        <fullName evidence="1">Head morphogenesis protein</fullName>
    </submittedName>
</protein>
<dbReference type="Pfam" id="PF06074">
    <property type="entry name" value="Portal_Mu"/>
    <property type="match status" value="1"/>
</dbReference>
<accession>A0A8E5E9W3</accession>
<evidence type="ECO:0000313" key="1">
    <source>
        <dbReference type="EMBL" id="QQV91570.1"/>
    </source>
</evidence>
<gene>
    <name evidence="1" type="ORF">Peternella1_34</name>
</gene>
<keyword evidence="2" id="KW-1185">Reference proteome</keyword>
<evidence type="ECO:0000313" key="2">
    <source>
        <dbReference type="Proteomes" id="UP000693777"/>
    </source>
</evidence>
<dbReference type="Proteomes" id="UP000693777">
    <property type="component" value="Segment"/>
</dbReference>